<dbReference type="PANTHER" id="PTHR43877:SF2">
    <property type="entry name" value="AMINOALKYLPHOSPHONATE N-ACETYLTRANSFERASE-RELATED"/>
    <property type="match status" value="1"/>
</dbReference>
<accession>A0ABW5DY58</accession>
<gene>
    <name evidence="4" type="ORF">ACFSM5_18565</name>
</gene>
<dbReference type="PANTHER" id="PTHR43877">
    <property type="entry name" value="AMINOALKYLPHOSPHONATE N-ACETYLTRANSFERASE-RELATED-RELATED"/>
    <property type="match status" value="1"/>
</dbReference>
<dbReference type="SUPFAM" id="SSF55729">
    <property type="entry name" value="Acyl-CoA N-acyltransferases (Nat)"/>
    <property type="match status" value="1"/>
</dbReference>
<dbReference type="GO" id="GO:0016746">
    <property type="term" value="F:acyltransferase activity"/>
    <property type="evidence" value="ECO:0007669"/>
    <property type="project" value="UniProtKB-KW"/>
</dbReference>
<keyword evidence="2 4" id="KW-0012">Acyltransferase</keyword>
<proteinExistence type="predicted"/>
<evidence type="ECO:0000313" key="4">
    <source>
        <dbReference type="EMBL" id="MFD2264916.1"/>
    </source>
</evidence>
<dbReference type="Gene3D" id="3.40.630.30">
    <property type="match status" value="1"/>
</dbReference>
<dbReference type="InterPro" id="IPR016181">
    <property type="entry name" value="Acyl_CoA_acyltransferase"/>
</dbReference>
<dbReference type="EMBL" id="JBHUIP010000014">
    <property type="protein sequence ID" value="MFD2264916.1"/>
    <property type="molecule type" value="Genomic_DNA"/>
</dbReference>
<keyword evidence="1 4" id="KW-0808">Transferase</keyword>
<evidence type="ECO:0000313" key="5">
    <source>
        <dbReference type="Proteomes" id="UP001597295"/>
    </source>
</evidence>
<evidence type="ECO:0000259" key="3">
    <source>
        <dbReference type="PROSITE" id="PS51186"/>
    </source>
</evidence>
<keyword evidence="5" id="KW-1185">Reference proteome</keyword>
<evidence type="ECO:0000256" key="2">
    <source>
        <dbReference type="ARBA" id="ARBA00023315"/>
    </source>
</evidence>
<dbReference type="EC" id="2.3.1.-" evidence="4"/>
<dbReference type="Pfam" id="PF00583">
    <property type="entry name" value="Acetyltransf_1"/>
    <property type="match status" value="1"/>
</dbReference>
<dbReference type="Proteomes" id="UP001597295">
    <property type="component" value="Unassembled WGS sequence"/>
</dbReference>
<sequence>MDQAGFVVTDAPSDADVAALRDVLVRHNIEVSGRPETEPFAIFIPDETGAISGGLWGHSRCGSFFISLLIVPKAMRGQGTGRRLMAMAEDEARRRNCDHIWLDTFAFQGRDFYLKCGFEIFGTLEGQAPIHPRYFMRKLLSGGAAT</sequence>
<dbReference type="InterPro" id="IPR050832">
    <property type="entry name" value="Bact_Acetyltransf"/>
</dbReference>
<evidence type="ECO:0000256" key="1">
    <source>
        <dbReference type="ARBA" id="ARBA00022679"/>
    </source>
</evidence>
<name>A0ABW5DY58_9PROT</name>
<protein>
    <submittedName>
        <fullName evidence="4">GNAT family N-acetyltransferase</fullName>
        <ecNumber evidence="4">2.3.1.-</ecNumber>
    </submittedName>
</protein>
<dbReference type="CDD" id="cd04301">
    <property type="entry name" value="NAT_SF"/>
    <property type="match status" value="1"/>
</dbReference>
<dbReference type="PROSITE" id="PS51186">
    <property type="entry name" value="GNAT"/>
    <property type="match status" value="1"/>
</dbReference>
<organism evidence="4 5">
    <name type="scientific">Lacibacterium aquatile</name>
    <dbReference type="NCBI Taxonomy" id="1168082"/>
    <lineage>
        <taxon>Bacteria</taxon>
        <taxon>Pseudomonadati</taxon>
        <taxon>Pseudomonadota</taxon>
        <taxon>Alphaproteobacteria</taxon>
        <taxon>Rhodospirillales</taxon>
        <taxon>Rhodospirillaceae</taxon>
    </lineage>
</organism>
<dbReference type="RefSeq" id="WP_379878058.1">
    <property type="nucleotide sequence ID" value="NZ_JBHUIP010000014.1"/>
</dbReference>
<reference evidence="5" key="1">
    <citation type="journal article" date="2019" name="Int. J. Syst. Evol. Microbiol.">
        <title>The Global Catalogue of Microorganisms (GCM) 10K type strain sequencing project: providing services to taxonomists for standard genome sequencing and annotation.</title>
        <authorList>
            <consortium name="The Broad Institute Genomics Platform"/>
            <consortium name="The Broad Institute Genome Sequencing Center for Infectious Disease"/>
            <person name="Wu L."/>
            <person name="Ma J."/>
        </authorList>
    </citation>
    <scope>NUCLEOTIDE SEQUENCE [LARGE SCALE GENOMIC DNA]</scope>
    <source>
        <strain evidence="5">CGMCC 1.19062</strain>
    </source>
</reference>
<feature type="domain" description="N-acetyltransferase" evidence="3">
    <location>
        <begin position="1"/>
        <end position="141"/>
    </location>
</feature>
<dbReference type="InterPro" id="IPR000182">
    <property type="entry name" value="GNAT_dom"/>
</dbReference>
<comment type="caution">
    <text evidence="4">The sequence shown here is derived from an EMBL/GenBank/DDBJ whole genome shotgun (WGS) entry which is preliminary data.</text>
</comment>